<protein>
    <submittedName>
        <fullName evidence="3">Uncharacterized protein</fullName>
    </submittedName>
</protein>
<evidence type="ECO:0000313" key="4">
    <source>
        <dbReference type="Proteomes" id="UP000799428"/>
    </source>
</evidence>
<sequence>MDRWTDGQMNRRTDGQMNRRTDEQMNKHKCTGATLFPGLPISHATKSVQYMTVITSNVVLLWLVLIIILLVSQINPRPSLSAAYQLTTFVAYHQPTTSLPPAYIPNLRHNATPCSTSNFPFAMTILAPLFSQIFFWRMRPSLCGPLRGMGHGCFPHAMHMYTYRVDLVQRTNEHAPCNLPPMTCGEAKNFPSPLSLSLSLSLFLSVSLSLKQGFAIGTAISRDSSSSSTCNQWLHQR</sequence>
<evidence type="ECO:0000256" key="1">
    <source>
        <dbReference type="SAM" id="MobiDB-lite"/>
    </source>
</evidence>
<feature type="region of interest" description="Disordered" evidence="1">
    <location>
        <begin position="1"/>
        <end position="26"/>
    </location>
</feature>
<proteinExistence type="predicted"/>
<evidence type="ECO:0000313" key="3">
    <source>
        <dbReference type="EMBL" id="KAF2710618.1"/>
    </source>
</evidence>
<gene>
    <name evidence="3" type="ORF">K504DRAFT_266547</name>
</gene>
<feature type="transmembrane region" description="Helical" evidence="2">
    <location>
        <begin position="50"/>
        <end position="71"/>
    </location>
</feature>
<keyword evidence="2" id="KW-1133">Transmembrane helix</keyword>
<dbReference type="AlphaFoldDB" id="A0A6G1KCS3"/>
<dbReference type="Proteomes" id="UP000799428">
    <property type="component" value="Unassembled WGS sequence"/>
</dbReference>
<keyword evidence="4" id="KW-1185">Reference proteome</keyword>
<keyword evidence="2" id="KW-0812">Transmembrane</keyword>
<keyword evidence="2" id="KW-0472">Membrane</keyword>
<evidence type="ECO:0000256" key="2">
    <source>
        <dbReference type="SAM" id="Phobius"/>
    </source>
</evidence>
<reference evidence="3" key="1">
    <citation type="journal article" date="2020" name="Stud. Mycol.">
        <title>101 Dothideomycetes genomes: a test case for predicting lifestyles and emergence of pathogens.</title>
        <authorList>
            <person name="Haridas S."/>
            <person name="Albert R."/>
            <person name="Binder M."/>
            <person name="Bloem J."/>
            <person name="Labutti K."/>
            <person name="Salamov A."/>
            <person name="Andreopoulos B."/>
            <person name="Baker S."/>
            <person name="Barry K."/>
            <person name="Bills G."/>
            <person name="Bluhm B."/>
            <person name="Cannon C."/>
            <person name="Castanera R."/>
            <person name="Culley D."/>
            <person name="Daum C."/>
            <person name="Ezra D."/>
            <person name="Gonzalez J."/>
            <person name="Henrissat B."/>
            <person name="Kuo A."/>
            <person name="Liang C."/>
            <person name="Lipzen A."/>
            <person name="Lutzoni F."/>
            <person name="Magnuson J."/>
            <person name="Mondo S."/>
            <person name="Nolan M."/>
            <person name="Ohm R."/>
            <person name="Pangilinan J."/>
            <person name="Park H.-J."/>
            <person name="Ramirez L."/>
            <person name="Alfaro M."/>
            <person name="Sun H."/>
            <person name="Tritt A."/>
            <person name="Yoshinaga Y."/>
            <person name="Zwiers L.-H."/>
            <person name="Turgeon B."/>
            <person name="Goodwin S."/>
            <person name="Spatafora J."/>
            <person name="Crous P."/>
            <person name="Grigoriev I."/>
        </authorList>
    </citation>
    <scope>NUCLEOTIDE SEQUENCE</scope>
    <source>
        <strain evidence="3">CBS 279.74</strain>
    </source>
</reference>
<accession>A0A6G1KCS3</accession>
<organism evidence="3 4">
    <name type="scientific">Pleomassaria siparia CBS 279.74</name>
    <dbReference type="NCBI Taxonomy" id="1314801"/>
    <lineage>
        <taxon>Eukaryota</taxon>
        <taxon>Fungi</taxon>
        <taxon>Dikarya</taxon>
        <taxon>Ascomycota</taxon>
        <taxon>Pezizomycotina</taxon>
        <taxon>Dothideomycetes</taxon>
        <taxon>Pleosporomycetidae</taxon>
        <taxon>Pleosporales</taxon>
        <taxon>Pleomassariaceae</taxon>
        <taxon>Pleomassaria</taxon>
    </lineage>
</organism>
<dbReference type="EMBL" id="MU005769">
    <property type="protein sequence ID" value="KAF2710618.1"/>
    <property type="molecule type" value="Genomic_DNA"/>
</dbReference>
<name>A0A6G1KCS3_9PLEO</name>